<keyword evidence="1" id="KW-0472">Membrane</keyword>
<protein>
    <submittedName>
        <fullName evidence="2">Uncharacterized protein</fullName>
    </submittedName>
</protein>
<dbReference type="RefSeq" id="WP_072836399.1">
    <property type="nucleotide sequence ID" value="NZ_FQUU01000015.1"/>
</dbReference>
<evidence type="ECO:0000313" key="3">
    <source>
        <dbReference type="Proteomes" id="UP000184048"/>
    </source>
</evidence>
<keyword evidence="1" id="KW-0812">Transmembrane</keyword>
<evidence type="ECO:0000256" key="1">
    <source>
        <dbReference type="SAM" id="Phobius"/>
    </source>
</evidence>
<dbReference type="AlphaFoldDB" id="A0A1M5DK05"/>
<name>A0A1M5DK05_9BACT</name>
<proteinExistence type="predicted"/>
<feature type="transmembrane region" description="Helical" evidence="1">
    <location>
        <begin position="29"/>
        <end position="45"/>
    </location>
</feature>
<accession>A0A1M5DK05</accession>
<feature type="transmembrane region" description="Helical" evidence="1">
    <location>
        <begin position="6"/>
        <end position="22"/>
    </location>
</feature>
<dbReference type="Pfam" id="PF19473">
    <property type="entry name" value="DUF6010"/>
    <property type="match status" value="1"/>
</dbReference>
<dbReference type="EMBL" id="FQUU01000015">
    <property type="protein sequence ID" value="SHF67231.1"/>
    <property type="molecule type" value="Genomic_DNA"/>
</dbReference>
<evidence type="ECO:0000313" key="2">
    <source>
        <dbReference type="EMBL" id="SHF67231.1"/>
    </source>
</evidence>
<feature type="transmembrane region" description="Helical" evidence="1">
    <location>
        <begin position="78"/>
        <end position="95"/>
    </location>
</feature>
<dbReference type="STRING" id="1121884.SAMN02745131_03260"/>
<reference evidence="2 3" key="1">
    <citation type="submission" date="2016-11" db="EMBL/GenBank/DDBJ databases">
        <authorList>
            <person name="Jaros S."/>
            <person name="Januszkiewicz K."/>
            <person name="Wedrychowicz H."/>
        </authorList>
    </citation>
    <scope>NUCLEOTIDE SEQUENCE [LARGE SCALE GENOMIC DNA]</scope>
    <source>
        <strain evidence="2 3">DSM 18119</strain>
    </source>
</reference>
<dbReference type="InterPro" id="IPR046052">
    <property type="entry name" value="DUF6010"/>
</dbReference>
<dbReference type="OrthoDB" id="673341at2"/>
<gene>
    <name evidence="2" type="ORF">SAMN02745131_03260</name>
</gene>
<keyword evidence="1" id="KW-1133">Transmembrane helix</keyword>
<keyword evidence="3" id="KW-1185">Reference proteome</keyword>
<dbReference type="Proteomes" id="UP000184048">
    <property type="component" value="Unassembled WGS sequence"/>
</dbReference>
<sequence>MVETIAGIVTAVICILLSQMLAKYFPTKLMAATLLVAIAFIYVGFSLKENPINLIILEVAVALGLYFLAIVGYTRNSLLIAYGILFHGVWDIFHHKGLPIQTAIPGYWPTFCFVVDVIDGLFFLFVFKAQKRHNPVTLKPFVEA</sequence>
<organism evidence="2 3">
    <name type="scientific">Flavisolibacter ginsengisoli DSM 18119</name>
    <dbReference type="NCBI Taxonomy" id="1121884"/>
    <lineage>
        <taxon>Bacteria</taxon>
        <taxon>Pseudomonadati</taxon>
        <taxon>Bacteroidota</taxon>
        <taxon>Chitinophagia</taxon>
        <taxon>Chitinophagales</taxon>
        <taxon>Chitinophagaceae</taxon>
        <taxon>Flavisolibacter</taxon>
    </lineage>
</organism>
<feature type="transmembrane region" description="Helical" evidence="1">
    <location>
        <begin position="51"/>
        <end position="71"/>
    </location>
</feature>
<feature type="transmembrane region" description="Helical" evidence="1">
    <location>
        <begin position="107"/>
        <end position="127"/>
    </location>
</feature>